<gene>
    <name evidence="3" type="ORF">C9I98_15150</name>
</gene>
<dbReference type="EMBL" id="PYMA01000009">
    <property type="protein sequence ID" value="PSW18804.1"/>
    <property type="molecule type" value="Genomic_DNA"/>
</dbReference>
<accession>A0A2T3NR99</accession>
<dbReference type="Proteomes" id="UP000241771">
    <property type="component" value="Unassembled WGS sequence"/>
</dbReference>
<comment type="caution">
    <text evidence="3">The sequence shown here is derived from an EMBL/GenBank/DDBJ whole genome shotgun (WGS) entry which is preliminary data.</text>
</comment>
<evidence type="ECO:0000256" key="1">
    <source>
        <dbReference type="ARBA" id="ARBA00007613"/>
    </source>
</evidence>
<dbReference type="RefSeq" id="WP_107272163.1">
    <property type="nucleotide sequence ID" value="NZ_PYMA01000009.1"/>
</dbReference>
<keyword evidence="4" id="KW-1185">Reference proteome</keyword>
<comment type="similarity">
    <text evidence="1">Belongs to the outer membrane factor (OMF) (TC 1.B.17) family.</text>
</comment>
<sequence length="432" mass="48182">MKIHPLYRALGMAMAIGLTMPTAMADSTPTAKQTSQSLAQLIQWAIDNDRGLQRIEYQANAQTDLGIANSQLMDPTLKMGVGGLPTDSFSFDDDPMTNISVGLMQQFGRGNTLALQQKQSNQQADSIRQSSGVRELDITKAITTAWIELAYLNQASLLMQENQALFKELANYLGTNYGLGNNQSQDLIQSELQISKIDEQLQANQQMQLKLKAQLTEWLGDKARLIQAHSYPQWQTLAQFLNTHPQDYYPALASHPAIKVTNAMIASSETGVEIANEAYQPQFGVEVMYAYRQANGMDGSPASDLVSTFVTMDIPLFTEKRQDKKVSAAQYQVGAARTQRDLVLQQMNSQVNASVVDRDNTQQRLSRYQQVLLKHAQEKANAVERGYQNNTNQLDEYIKAASDVLTIKLEQARLEADVQQANNTLSYLLNKY</sequence>
<reference evidence="3 4" key="1">
    <citation type="submission" date="2018-01" db="EMBL/GenBank/DDBJ databases">
        <title>Whole genome sequencing of Histamine producing bacteria.</title>
        <authorList>
            <person name="Butler K."/>
        </authorList>
    </citation>
    <scope>NUCLEOTIDE SEQUENCE [LARGE SCALE GENOMIC DNA]</scope>
    <source>
        <strain evidence="3 4">DSM 100436</strain>
    </source>
</reference>
<feature type="chain" id="PRO_5015659785" evidence="2">
    <location>
        <begin position="26"/>
        <end position="432"/>
    </location>
</feature>
<dbReference type="InterPro" id="IPR003423">
    <property type="entry name" value="OMP_efflux"/>
</dbReference>
<dbReference type="PANTHER" id="PTHR30203">
    <property type="entry name" value="OUTER MEMBRANE CATION EFFLUX PROTEIN"/>
    <property type="match status" value="1"/>
</dbReference>
<proteinExistence type="inferred from homology"/>
<organism evidence="3 4">
    <name type="scientific">Photobacterium sanctipauli</name>
    <dbReference type="NCBI Taxonomy" id="1342794"/>
    <lineage>
        <taxon>Bacteria</taxon>
        <taxon>Pseudomonadati</taxon>
        <taxon>Pseudomonadota</taxon>
        <taxon>Gammaproteobacteria</taxon>
        <taxon>Vibrionales</taxon>
        <taxon>Vibrionaceae</taxon>
        <taxon>Photobacterium</taxon>
    </lineage>
</organism>
<dbReference type="InterPro" id="IPR010131">
    <property type="entry name" value="MdtP/NodT-like"/>
</dbReference>
<keyword evidence="2" id="KW-0732">Signal</keyword>
<evidence type="ECO:0000313" key="4">
    <source>
        <dbReference type="Proteomes" id="UP000241771"/>
    </source>
</evidence>
<dbReference type="SUPFAM" id="SSF56954">
    <property type="entry name" value="Outer membrane efflux proteins (OEP)"/>
    <property type="match status" value="1"/>
</dbReference>
<dbReference type="Pfam" id="PF02321">
    <property type="entry name" value="OEP"/>
    <property type="match status" value="1"/>
</dbReference>
<dbReference type="PANTHER" id="PTHR30203:SF23">
    <property type="entry name" value="OUTER MEMBRANE EFFLUX PROTEIN"/>
    <property type="match status" value="1"/>
</dbReference>
<evidence type="ECO:0000256" key="2">
    <source>
        <dbReference type="SAM" id="SignalP"/>
    </source>
</evidence>
<dbReference type="Gene3D" id="1.20.1600.10">
    <property type="entry name" value="Outer membrane efflux proteins (OEP)"/>
    <property type="match status" value="1"/>
</dbReference>
<dbReference type="GO" id="GO:0015562">
    <property type="term" value="F:efflux transmembrane transporter activity"/>
    <property type="evidence" value="ECO:0007669"/>
    <property type="project" value="InterPro"/>
</dbReference>
<protein>
    <submittedName>
        <fullName evidence="3">Copper transporter</fullName>
    </submittedName>
</protein>
<name>A0A2T3NR99_9GAMM</name>
<feature type="signal peptide" evidence="2">
    <location>
        <begin position="1"/>
        <end position="25"/>
    </location>
</feature>
<dbReference type="AlphaFoldDB" id="A0A2T3NR99"/>
<evidence type="ECO:0000313" key="3">
    <source>
        <dbReference type="EMBL" id="PSW18804.1"/>
    </source>
</evidence>